<dbReference type="Proteomes" id="UP000712713">
    <property type="component" value="Unassembled WGS sequence"/>
</dbReference>
<dbReference type="GO" id="GO:0016874">
    <property type="term" value="F:ligase activity"/>
    <property type="evidence" value="ECO:0007669"/>
    <property type="project" value="UniProtKB-KW"/>
</dbReference>
<dbReference type="AlphaFoldDB" id="A0A921EPZ0"/>
<sequence>MRSFFESMTPWRHNDGSLHVYFLPDEETADGLVELQSRIAGIDNLPLMPAPWLHFTVSRLPQFDDLGNAALTRLSDALTAELEGMSSFEIDVAAPVVHELAVECVATPTPEWEALVDAVRRGAAVEGAGADEADFPVRPYAPHVSLAYATGAVDSAEVKGRLSDAPALGQIRVNQVHLVSVTVRPELGTFDWVELANWSLP</sequence>
<dbReference type="InterPro" id="IPR009097">
    <property type="entry name" value="Cyclic_Pdiesterase"/>
</dbReference>
<dbReference type="EMBL" id="DYZF01000229">
    <property type="protein sequence ID" value="HJE52092.1"/>
    <property type="molecule type" value="Genomic_DNA"/>
</dbReference>
<dbReference type="SUPFAM" id="SSF55144">
    <property type="entry name" value="LigT-like"/>
    <property type="match status" value="1"/>
</dbReference>
<evidence type="ECO:0000313" key="1">
    <source>
        <dbReference type="EMBL" id="HJE52092.1"/>
    </source>
</evidence>
<accession>A0A921EPZ0</accession>
<organism evidence="1 2">
    <name type="scientific">Tessaracoccus flavescens</name>
    <dbReference type="NCBI Taxonomy" id="399497"/>
    <lineage>
        <taxon>Bacteria</taxon>
        <taxon>Bacillati</taxon>
        <taxon>Actinomycetota</taxon>
        <taxon>Actinomycetes</taxon>
        <taxon>Propionibacteriales</taxon>
        <taxon>Propionibacteriaceae</taxon>
        <taxon>Tessaracoccus</taxon>
    </lineage>
</organism>
<protein>
    <submittedName>
        <fullName evidence="1">2'-5' RNA ligase family protein</fullName>
    </submittedName>
</protein>
<reference evidence="1" key="2">
    <citation type="submission" date="2021-09" db="EMBL/GenBank/DDBJ databases">
        <authorList>
            <person name="Gilroy R."/>
        </authorList>
    </citation>
    <scope>NUCLEOTIDE SEQUENCE</scope>
    <source>
        <strain evidence="1">ChiGjej3B3-7470</strain>
    </source>
</reference>
<dbReference type="Pfam" id="PF13563">
    <property type="entry name" value="2_5_RNA_ligase2"/>
    <property type="match status" value="1"/>
</dbReference>
<name>A0A921EPZ0_9ACTN</name>
<proteinExistence type="predicted"/>
<reference evidence="1" key="1">
    <citation type="journal article" date="2021" name="PeerJ">
        <title>Extensive microbial diversity within the chicken gut microbiome revealed by metagenomics and culture.</title>
        <authorList>
            <person name="Gilroy R."/>
            <person name="Ravi A."/>
            <person name="Getino M."/>
            <person name="Pursley I."/>
            <person name="Horton D.L."/>
            <person name="Alikhan N.F."/>
            <person name="Baker D."/>
            <person name="Gharbi K."/>
            <person name="Hall N."/>
            <person name="Watson M."/>
            <person name="Adriaenssens E.M."/>
            <person name="Foster-Nyarko E."/>
            <person name="Jarju S."/>
            <person name="Secka A."/>
            <person name="Antonio M."/>
            <person name="Oren A."/>
            <person name="Chaudhuri R.R."/>
            <person name="La Ragione R."/>
            <person name="Hildebrand F."/>
            <person name="Pallen M.J."/>
        </authorList>
    </citation>
    <scope>NUCLEOTIDE SEQUENCE</scope>
    <source>
        <strain evidence="1">ChiGjej3B3-7470</strain>
    </source>
</reference>
<gene>
    <name evidence="1" type="ORF">K8V15_09000</name>
</gene>
<dbReference type="Gene3D" id="3.90.1140.10">
    <property type="entry name" value="Cyclic phosphodiesterase"/>
    <property type="match status" value="1"/>
</dbReference>
<evidence type="ECO:0000313" key="2">
    <source>
        <dbReference type="Proteomes" id="UP000712713"/>
    </source>
</evidence>
<comment type="caution">
    <text evidence="1">The sequence shown here is derived from an EMBL/GenBank/DDBJ whole genome shotgun (WGS) entry which is preliminary data.</text>
</comment>
<keyword evidence="1" id="KW-0436">Ligase</keyword>